<keyword evidence="1" id="KW-0732">Signal</keyword>
<name>A0A376BYE3_9FLAO</name>
<dbReference type="AlphaFoldDB" id="A0A376BYE3"/>
<protein>
    <recommendedName>
        <fullName evidence="4">Outer membrane protein beta-barrel domain-containing protein</fullName>
    </recommendedName>
</protein>
<sequence>MRKALFLTIFLGSKFAFGQESNINMSVGAGYAQEGGINAGVTMKDQKRGYGMYFHCRGITGIGDYSSGIDFSDISNTSTNITQGDTGYLGIVFGGLYLVKNTGLSLGGGVGYGAKVTEYHYVKTHHFQYIGNKYSFSTIVDRTEKMTFEGMIDYKINHKSKSSIGLQLGYSSFHKAFGLLYYEF</sequence>
<dbReference type="Proteomes" id="UP000255515">
    <property type="component" value="Unassembled WGS sequence"/>
</dbReference>
<feature type="chain" id="PRO_5017027744" description="Outer membrane protein beta-barrel domain-containing protein" evidence="1">
    <location>
        <begin position="19"/>
        <end position="184"/>
    </location>
</feature>
<dbReference type="RefSeq" id="WP_002687428.1">
    <property type="nucleotide sequence ID" value="NZ_UFTJ01000001.1"/>
</dbReference>
<reference evidence="2 3" key="1">
    <citation type="submission" date="2018-06" db="EMBL/GenBank/DDBJ databases">
        <authorList>
            <consortium name="Pathogen Informatics"/>
            <person name="Doyle S."/>
        </authorList>
    </citation>
    <scope>NUCLEOTIDE SEQUENCE [LARGE SCALE GENOMIC DNA]</scope>
    <source>
        <strain evidence="2 3">NCTC11661</strain>
    </source>
</reference>
<organism evidence="2 3">
    <name type="scientific">Bergeyella zoohelcum</name>
    <dbReference type="NCBI Taxonomy" id="1015"/>
    <lineage>
        <taxon>Bacteria</taxon>
        <taxon>Pseudomonadati</taxon>
        <taxon>Bacteroidota</taxon>
        <taxon>Flavobacteriia</taxon>
        <taxon>Flavobacteriales</taxon>
        <taxon>Weeksellaceae</taxon>
        <taxon>Bergeyella</taxon>
    </lineage>
</organism>
<evidence type="ECO:0008006" key="4">
    <source>
        <dbReference type="Google" id="ProtNLM"/>
    </source>
</evidence>
<evidence type="ECO:0000313" key="2">
    <source>
        <dbReference type="EMBL" id="SSZ46494.1"/>
    </source>
</evidence>
<proteinExistence type="predicted"/>
<gene>
    <name evidence="2" type="ORF">NCTC11661_00137</name>
</gene>
<evidence type="ECO:0000256" key="1">
    <source>
        <dbReference type="SAM" id="SignalP"/>
    </source>
</evidence>
<feature type="signal peptide" evidence="1">
    <location>
        <begin position="1"/>
        <end position="18"/>
    </location>
</feature>
<accession>A0A376BYE3</accession>
<evidence type="ECO:0000313" key="3">
    <source>
        <dbReference type="Proteomes" id="UP000255515"/>
    </source>
</evidence>
<dbReference type="EMBL" id="UFTJ01000001">
    <property type="protein sequence ID" value="SSZ46494.1"/>
    <property type="molecule type" value="Genomic_DNA"/>
</dbReference>